<protein>
    <recommendedName>
        <fullName evidence="10">dITP/XTP pyrophosphatase</fullName>
        <ecNumber evidence="10">3.6.1.66</ecNumber>
    </recommendedName>
    <alternativeName>
        <fullName evidence="10">Non-canonical purine NTP pyrophosphatase</fullName>
    </alternativeName>
    <alternativeName>
        <fullName evidence="10">Non-standard purine NTP pyrophosphatase</fullName>
    </alternativeName>
    <alternativeName>
        <fullName evidence="10">Nucleoside-triphosphate diphosphatase</fullName>
    </alternativeName>
    <alternativeName>
        <fullName evidence="10">Nucleoside-triphosphate pyrophosphatase</fullName>
        <shortName evidence="10">NTPase</shortName>
    </alternativeName>
</protein>
<dbReference type="Proteomes" id="UP000319143">
    <property type="component" value="Unassembled WGS sequence"/>
</dbReference>
<dbReference type="Pfam" id="PF01725">
    <property type="entry name" value="Ham1p_like"/>
    <property type="match status" value="1"/>
</dbReference>
<evidence type="ECO:0000256" key="2">
    <source>
        <dbReference type="ARBA" id="ARBA00011738"/>
    </source>
</evidence>
<evidence type="ECO:0000256" key="1">
    <source>
        <dbReference type="ARBA" id="ARBA00008023"/>
    </source>
</evidence>
<evidence type="ECO:0000256" key="6">
    <source>
        <dbReference type="ARBA" id="ARBA00022842"/>
    </source>
</evidence>
<dbReference type="SUPFAM" id="SSF52972">
    <property type="entry name" value="ITPase-like"/>
    <property type="match status" value="1"/>
</dbReference>
<keyword evidence="7 10" id="KW-0546">Nucleotide metabolism</keyword>
<dbReference type="AlphaFoldDB" id="A0A5C6DSG0"/>
<dbReference type="EMBL" id="SJPV01000003">
    <property type="protein sequence ID" value="TWU39660.1"/>
    <property type="molecule type" value="Genomic_DNA"/>
</dbReference>
<evidence type="ECO:0000256" key="8">
    <source>
        <dbReference type="ARBA" id="ARBA00051875"/>
    </source>
</evidence>
<comment type="similarity">
    <text evidence="1 10 11">Belongs to the HAM1 NTPase family.</text>
</comment>
<dbReference type="GO" id="GO:0005829">
    <property type="term" value="C:cytosol"/>
    <property type="evidence" value="ECO:0007669"/>
    <property type="project" value="TreeGrafter"/>
</dbReference>
<evidence type="ECO:0000256" key="5">
    <source>
        <dbReference type="ARBA" id="ARBA00022801"/>
    </source>
</evidence>
<feature type="binding site" evidence="10">
    <location>
        <position position="110"/>
    </location>
    <ligand>
        <name>substrate</name>
    </ligand>
</feature>
<evidence type="ECO:0000256" key="11">
    <source>
        <dbReference type="RuleBase" id="RU003781"/>
    </source>
</evidence>
<dbReference type="InterPro" id="IPR020922">
    <property type="entry name" value="dITP/XTP_pyrophosphatase"/>
</dbReference>
<sequence length="242" mass="26857">MRSEVPIESRSLAAVGRSNRVGGASHSVIIDVMRTKANNMFQLVVGTNNPKKLIELRLLLPEDQIRLRSLAEIPNSIDVEETGATFAENAAIKATEQAKRLGQWVVAEDSGLTVDALGGRPGVYSARYAGEHGDDEANNDKLLRELAEVPDEKRIAHFNSYLCLSDPNGDVRIETNARCTGRIAHQRQGTAGFGYDPLFIIREYHRTFGDLDLAVKRAISHRSRALRQFVPRLLRLIETESV</sequence>
<comment type="cofactor">
    <cofactor evidence="10">
        <name>Mg(2+)</name>
        <dbReference type="ChEBI" id="CHEBI:18420"/>
    </cofactor>
    <text evidence="10">Binds 1 Mg(2+) ion per subunit.</text>
</comment>
<evidence type="ECO:0000313" key="13">
    <source>
        <dbReference type="Proteomes" id="UP000319143"/>
    </source>
</evidence>
<feature type="binding site" evidence="10">
    <location>
        <begin position="221"/>
        <end position="222"/>
    </location>
    <ligand>
        <name>substrate</name>
    </ligand>
</feature>
<dbReference type="EC" id="3.6.1.66" evidence="10"/>
<dbReference type="GO" id="GO:0035870">
    <property type="term" value="F:dITP diphosphatase activity"/>
    <property type="evidence" value="ECO:0007669"/>
    <property type="project" value="UniProtKB-UniRule"/>
</dbReference>
<dbReference type="GO" id="GO:0017111">
    <property type="term" value="F:ribonucleoside triphosphate phosphatase activity"/>
    <property type="evidence" value="ECO:0007669"/>
    <property type="project" value="InterPro"/>
</dbReference>
<feature type="active site" description="Proton acceptor" evidence="10">
    <location>
        <position position="109"/>
    </location>
</feature>
<evidence type="ECO:0000313" key="12">
    <source>
        <dbReference type="EMBL" id="TWU39660.1"/>
    </source>
</evidence>
<dbReference type="NCBIfam" id="TIGR00042">
    <property type="entry name" value="RdgB/HAM1 family non-canonical purine NTP pyrophosphatase"/>
    <property type="match status" value="1"/>
</dbReference>
<keyword evidence="4 10" id="KW-0547">Nucleotide-binding</keyword>
<dbReference type="PANTHER" id="PTHR11067">
    <property type="entry name" value="INOSINE TRIPHOSPHATE PYROPHOSPHATASE/HAM1 PROTEIN"/>
    <property type="match status" value="1"/>
</dbReference>
<evidence type="ECO:0000256" key="10">
    <source>
        <dbReference type="HAMAP-Rule" id="MF_01405"/>
    </source>
</evidence>
<feature type="binding site" evidence="10">
    <location>
        <position position="109"/>
    </location>
    <ligand>
        <name>Mg(2+)</name>
        <dbReference type="ChEBI" id="CHEBI:18420"/>
    </ligand>
</feature>
<comment type="catalytic activity">
    <reaction evidence="9 10">
        <text>XTP + H2O = XMP + diphosphate + H(+)</text>
        <dbReference type="Rhea" id="RHEA:28610"/>
        <dbReference type="ChEBI" id="CHEBI:15377"/>
        <dbReference type="ChEBI" id="CHEBI:15378"/>
        <dbReference type="ChEBI" id="CHEBI:33019"/>
        <dbReference type="ChEBI" id="CHEBI:57464"/>
        <dbReference type="ChEBI" id="CHEBI:61314"/>
        <dbReference type="EC" id="3.6.1.66"/>
    </reaction>
</comment>
<dbReference type="FunFam" id="3.90.950.10:FF:000001">
    <property type="entry name" value="dITP/XTP pyrophosphatase"/>
    <property type="match status" value="1"/>
</dbReference>
<feature type="binding site" evidence="10">
    <location>
        <position position="80"/>
    </location>
    <ligand>
        <name>Mg(2+)</name>
        <dbReference type="ChEBI" id="CHEBI:18420"/>
    </ligand>
</feature>
<evidence type="ECO:0000256" key="7">
    <source>
        <dbReference type="ARBA" id="ARBA00023080"/>
    </source>
</evidence>
<reference evidence="12 13" key="1">
    <citation type="submission" date="2019-02" db="EMBL/GenBank/DDBJ databases">
        <title>Deep-cultivation of Planctomycetes and their phenomic and genomic characterization uncovers novel biology.</title>
        <authorList>
            <person name="Wiegand S."/>
            <person name="Jogler M."/>
            <person name="Boedeker C."/>
            <person name="Pinto D."/>
            <person name="Vollmers J."/>
            <person name="Rivas-Marin E."/>
            <person name="Kohn T."/>
            <person name="Peeters S.H."/>
            <person name="Heuer A."/>
            <person name="Rast P."/>
            <person name="Oberbeckmann S."/>
            <person name="Bunk B."/>
            <person name="Jeske O."/>
            <person name="Meyerdierks A."/>
            <person name="Storesund J.E."/>
            <person name="Kallscheuer N."/>
            <person name="Luecker S."/>
            <person name="Lage O.M."/>
            <person name="Pohl T."/>
            <person name="Merkel B.J."/>
            <person name="Hornburger P."/>
            <person name="Mueller R.-W."/>
            <person name="Bruemmer F."/>
            <person name="Labrenz M."/>
            <person name="Spormann A.M."/>
            <person name="Op Den Camp H."/>
            <person name="Overmann J."/>
            <person name="Amann R."/>
            <person name="Jetten M.S.M."/>
            <person name="Mascher T."/>
            <person name="Medema M.H."/>
            <person name="Devos D.P."/>
            <person name="Kaster A.-K."/>
            <person name="Ovreas L."/>
            <person name="Rohde M."/>
            <person name="Galperin M.Y."/>
            <person name="Jogler C."/>
        </authorList>
    </citation>
    <scope>NUCLEOTIDE SEQUENCE [LARGE SCALE GENOMIC DNA]</scope>
    <source>
        <strain evidence="12 13">Poly41</strain>
    </source>
</reference>
<accession>A0A5C6DSG0</accession>
<dbReference type="GO" id="GO:0036220">
    <property type="term" value="F:ITP diphosphatase activity"/>
    <property type="evidence" value="ECO:0007669"/>
    <property type="project" value="UniProtKB-UniRule"/>
</dbReference>
<dbReference type="Gene3D" id="3.90.950.10">
    <property type="match status" value="1"/>
</dbReference>
<comment type="function">
    <text evidence="10">Pyrophosphatase that catalyzes the hydrolysis of nucleoside triphosphates to their monophosphate derivatives, with a high preference for the non-canonical purine nucleotides XTP (xanthosine triphosphate), dITP (deoxyinosine triphosphate) and ITP. Seems to function as a house-cleaning enzyme that removes non-canonical purine nucleotides from the nucleotide pool, thus preventing their incorporation into DNA/RNA and avoiding chromosomal lesions.</text>
</comment>
<comment type="catalytic activity">
    <reaction evidence="8 10">
        <text>dITP + H2O = dIMP + diphosphate + H(+)</text>
        <dbReference type="Rhea" id="RHEA:28342"/>
        <dbReference type="ChEBI" id="CHEBI:15377"/>
        <dbReference type="ChEBI" id="CHEBI:15378"/>
        <dbReference type="ChEBI" id="CHEBI:33019"/>
        <dbReference type="ChEBI" id="CHEBI:61194"/>
        <dbReference type="ChEBI" id="CHEBI:61382"/>
        <dbReference type="EC" id="3.6.1.66"/>
    </reaction>
</comment>
<dbReference type="HAMAP" id="MF_01405">
    <property type="entry name" value="Non_canon_purine_NTPase"/>
    <property type="match status" value="1"/>
</dbReference>
<organism evidence="12 13">
    <name type="scientific">Novipirellula artificiosorum</name>
    <dbReference type="NCBI Taxonomy" id="2528016"/>
    <lineage>
        <taxon>Bacteria</taxon>
        <taxon>Pseudomonadati</taxon>
        <taxon>Planctomycetota</taxon>
        <taxon>Planctomycetia</taxon>
        <taxon>Pirellulales</taxon>
        <taxon>Pirellulaceae</taxon>
        <taxon>Novipirellula</taxon>
    </lineage>
</organism>
<dbReference type="PANTHER" id="PTHR11067:SF9">
    <property type="entry name" value="INOSINE TRIPHOSPHATE PYROPHOSPHATASE"/>
    <property type="match status" value="1"/>
</dbReference>
<evidence type="ECO:0000256" key="3">
    <source>
        <dbReference type="ARBA" id="ARBA00022723"/>
    </source>
</evidence>
<proteinExistence type="inferred from homology"/>
<evidence type="ECO:0000256" key="9">
    <source>
        <dbReference type="ARBA" id="ARBA00052017"/>
    </source>
</evidence>
<dbReference type="GO" id="GO:0009117">
    <property type="term" value="P:nucleotide metabolic process"/>
    <property type="evidence" value="ECO:0007669"/>
    <property type="project" value="UniProtKB-KW"/>
</dbReference>
<name>A0A5C6DSG0_9BACT</name>
<keyword evidence="13" id="KW-1185">Reference proteome</keyword>
<dbReference type="GO" id="GO:0000166">
    <property type="term" value="F:nucleotide binding"/>
    <property type="evidence" value="ECO:0007669"/>
    <property type="project" value="UniProtKB-KW"/>
</dbReference>
<dbReference type="InterPro" id="IPR002637">
    <property type="entry name" value="RdgB/HAM1"/>
</dbReference>
<gene>
    <name evidence="12" type="ORF">Poly41_25160</name>
</gene>
<comment type="caution">
    <text evidence="12">The sequence shown here is derived from an EMBL/GenBank/DDBJ whole genome shotgun (WGS) entry which is preliminary data.</text>
</comment>
<dbReference type="GO" id="GO:0046872">
    <property type="term" value="F:metal ion binding"/>
    <property type="evidence" value="ECO:0007669"/>
    <property type="project" value="UniProtKB-KW"/>
</dbReference>
<keyword evidence="3 10" id="KW-0479">Metal-binding</keyword>
<dbReference type="InterPro" id="IPR029001">
    <property type="entry name" value="ITPase-like_fam"/>
</dbReference>
<feature type="binding site" evidence="10">
    <location>
        <begin position="193"/>
        <end position="196"/>
    </location>
    <ligand>
        <name>substrate</name>
    </ligand>
</feature>
<comment type="subunit">
    <text evidence="2 10">Homodimer.</text>
</comment>
<dbReference type="GO" id="GO:0009146">
    <property type="term" value="P:purine nucleoside triphosphate catabolic process"/>
    <property type="evidence" value="ECO:0007669"/>
    <property type="project" value="UniProtKB-UniRule"/>
</dbReference>
<keyword evidence="5 10" id="KW-0378">Hydrolase</keyword>
<comment type="catalytic activity">
    <reaction evidence="10">
        <text>ITP + H2O = IMP + diphosphate + H(+)</text>
        <dbReference type="Rhea" id="RHEA:29399"/>
        <dbReference type="ChEBI" id="CHEBI:15377"/>
        <dbReference type="ChEBI" id="CHEBI:15378"/>
        <dbReference type="ChEBI" id="CHEBI:33019"/>
        <dbReference type="ChEBI" id="CHEBI:58053"/>
        <dbReference type="ChEBI" id="CHEBI:61402"/>
        <dbReference type="EC" id="3.6.1.66"/>
    </reaction>
</comment>
<dbReference type="CDD" id="cd00515">
    <property type="entry name" value="HAM1"/>
    <property type="match status" value="1"/>
</dbReference>
<evidence type="ECO:0000256" key="4">
    <source>
        <dbReference type="ARBA" id="ARBA00022741"/>
    </source>
</evidence>
<feature type="binding site" evidence="10">
    <location>
        <begin position="47"/>
        <end position="52"/>
    </location>
    <ligand>
        <name>substrate</name>
    </ligand>
</feature>
<keyword evidence="6 10" id="KW-0460">Magnesium</keyword>
<dbReference type="GO" id="GO:0036222">
    <property type="term" value="F:XTP diphosphatase activity"/>
    <property type="evidence" value="ECO:0007669"/>
    <property type="project" value="UniProtKB-UniRule"/>
</dbReference>
<feature type="binding site" evidence="10">
    <location>
        <position position="216"/>
    </location>
    <ligand>
        <name>substrate</name>
    </ligand>
</feature>